<reference evidence="2 3" key="1">
    <citation type="submission" date="2019-02" db="EMBL/GenBank/DDBJ databases">
        <title>Kribbella capetownensis sp. nov. and Kribbella speibonae sp. nov., isolated from soil.</title>
        <authorList>
            <person name="Curtis S.M."/>
            <person name="Norton I."/>
            <person name="Everest G.J."/>
            <person name="Meyers P.R."/>
        </authorList>
    </citation>
    <scope>NUCLEOTIDE SEQUENCE [LARGE SCALE GENOMIC DNA]</scope>
    <source>
        <strain evidence="2 3">DSM 27082</strain>
    </source>
</reference>
<sequence length="257" mass="27456">MTQVLDPTALATPHVGPVISATPVNGFVGNQTFRLETRAAVYYLKTGATVAEEAGACRRARSVGVPAPEVIASSPDYLLTRELPGRPLEADSPNHGAVLRTAGECVRRVHTIVDPSVSWADRLLGVLDGLDVLPDRLSARVREVTPKFIESVAGVTPALLHGDLHLRHLHATGAELTGILDWGDTTYGDPLFDLARMSMAGPAATTAFLTGYGAIDAPPRTLSMYRVLWSLIALQAEHAAGGDWFQPHLDTIARELS</sequence>
<proteinExistence type="predicted"/>
<organism evidence="2 3">
    <name type="scientific">Kribbella sindirgiensis</name>
    <dbReference type="NCBI Taxonomy" id="1124744"/>
    <lineage>
        <taxon>Bacteria</taxon>
        <taxon>Bacillati</taxon>
        <taxon>Actinomycetota</taxon>
        <taxon>Actinomycetes</taxon>
        <taxon>Propionibacteriales</taxon>
        <taxon>Kribbellaceae</taxon>
        <taxon>Kribbella</taxon>
    </lineage>
</organism>
<accession>A0A4R0I5G5</accession>
<name>A0A4R0I5G5_9ACTN</name>
<protein>
    <submittedName>
        <fullName evidence="2">Aminoglycoside phosphotransferase family protein</fullName>
    </submittedName>
</protein>
<dbReference type="AlphaFoldDB" id="A0A4R0I5G5"/>
<dbReference type="OrthoDB" id="3806873at2"/>
<dbReference type="Proteomes" id="UP000292695">
    <property type="component" value="Unassembled WGS sequence"/>
</dbReference>
<keyword evidence="3" id="KW-1185">Reference proteome</keyword>
<dbReference type="Gene3D" id="3.90.1200.10">
    <property type="match status" value="1"/>
</dbReference>
<evidence type="ECO:0000313" key="3">
    <source>
        <dbReference type="Proteomes" id="UP000292695"/>
    </source>
</evidence>
<dbReference type="InterPro" id="IPR011009">
    <property type="entry name" value="Kinase-like_dom_sf"/>
</dbReference>
<dbReference type="Pfam" id="PF01636">
    <property type="entry name" value="APH"/>
    <property type="match status" value="1"/>
</dbReference>
<gene>
    <name evidence="2" type="ORF">E0H50_32200</name>
</gene>
<dbReference type="GO" id="GO:0016740">
    <property type="term" value="F:transferase activity"/>
    <property type="evidence" value="ECO:0007669"/>
    <property type="project" value="UniProtKB-KW"/>
</dbReference>
<feature type="domain" description="Aminoglycoside phosphotransferase" evidence="1">
    <location>
        <begin position="22"/>
        <end position="214"/>
    </location>
</feature>
<dbReference type="InterPro" id="IPR051678">
    <property type="entry name" value="AGP_Transferase"/>
</dbReference>
<comment type="caution">
    <text evidence="2">The sequence shown here is derived from an EMBL/GenBank/DDBJ whole genome shotgun (WGS) entry which is preliminary data.</text>
</comment>
<dbReference type="EMBL" id="SJKA01000014">
    <property type="protein sequence ID" value="TCC26186.1"/>
    <property type="molecule type" value="Genomic_DNA"/>
</dbReference>
<keyword evidence="2" id="KW-0808">Transferase</keyword>
<dbReference type="SUPFAM" id="SSF56112">
    <property type="entry name" value="Protein kinase-like (PK-like)"/>
    <property type="match status" value="1"/>
</dbReference>
<dbReference type="PANTHER" id="PTHR21310">
    <property type="entry name" value="AMINOGLYCOSIDE PHOSPHOTRANSFERASE-RELATED-RELATED"/>
    <property type="match status" value="1"/>
</dbReference>
<evidence type="ECO:0000313" key="2">
    <source>
        <dbReference type="EMBL" id="TCC26186.1"/>
    </source>
</evidence>
<dbReference type="InterPro" id="IPR002575">
    <property type="entry name" value="Aminoglycoside_PTrfase"/>
</dbReference>
<evidence type="ECO:0000259" key="1">
    <source>
        <dbReference type="Pfam" id="PF01636"/>
    </source>
</evidence>